<keyword evidence="2" id="KW-1185">Reference proteome</keyword>
<dbReference type="AlphaFoldDB" id="A0AAD6RSL3"/>
<proteinExistence type="predicted"/>
<organism evidence="1 2">
    <name type="scientific">Populus alba x Populus x berolinensis</name>
    <dbReference type="NCBI Taxonomy" id="444605"/>
    <lineage>
        <taxon>Eukaryota</taxon>
        <taxon>Viridiplantae</taxon>
        <taxon>Streptophyta</taxon>
        <taxon>Embryophyta</taxon>
        <taxon>Tracheophyta</taxon>
        <taxon>Spermatophyta</taxon>
        <taxon>Magnoliopsida</taxon>
        <taxon>eudicotyledons</taxon>
        <taxon>Gunneridae</taxon>
        <taxon>Pentapetalae</taxon>
        <taxon>rosids</taxon>
        <taxon>fabids</taxon>
        <taxon>Malpighiales</taxon>
        <taxon>Salicaceae</taxon>
        <taxon>Saliceae</taxon>
        <taxon>Populus</taxon>
    </lineage>
</organism>
<dbReference type="Proteomes" id="UP001164929">
    <property type="component" value="Chromosome 1"/>
</dbReference>
<comment type="caution">
    <text evidence="1">The sequence shown here is derived from an EMBL/GenBank/DDBJ whole genome shotgun (WGS) entry which is preliminary data.</text>
</comment>
<evidence type="ECO:0000313" key="2">
    <source>
        <dbReference type="Proteomes" id="UP001164929"/>
    </source>
</evidence>
<accession>A0AAD6RSL3</accession>
<sequence>MRMRRRPPEWSLPRVPPLLALIKIIEEHERHASGGRVEKTERKGKTRTIKRGAKNGWDVQICALYS</sequence>
<evidence type="ECO:0000313" key="1">
    <source>
        <dbReference type="EMBL" id="KAJ7013795.1"/>
    </source>
</evidence>
<protein>
    <submittedName>
        <fullName evidence="1">Uncharacterized protein</fullName>
    </submittedName>
</protein>
<gene>
    <name evidence="1" type="ORF">NC653_003437</name>
</gene>
<dbReference type="EMBL" id="JAQIZT010000001">
    <property type="protein sequence ID" value="KAJ7013795.1"/>
    <property type="molecule type" value="Genomic_DNA"/>
</dbReference>
<reference evidence="1 2" key="1">
    <citation type="journal article" date="2023" name="Mol. Ecol. Resour.">
        <title>Chromosome-level genome assembly of a triploid poplar Populus alba 'Berolinensis'.</title>
        <authorList>
            <person name="Chen S."/>
            <person name="Yu Y."/>
            <person name="Wang X."/>
            <person name="Wang S."/>
            <person name="Zhang T."/>
            <person name="Zhou Y."/>
            <person name="He R."/>
            <person name="Meng N."/>
            <person name="Wang Y."/>
            <person name="Liu W."/>
            <person name="Liu Z."/>
            <person name="Liu J."/>
            <person name="Guo Q."/>
            <person name="Huang H."/>
            <person name="Sederoff R.R."/>
            <person name="Wang G."/>
            <person name="Qu G."/>
            <person name="Chen S."/>
        </authorList>
    </citation>
    <scope>NUCLEOTIDE SEQUENCE [LARGE SCALE GENOMIC DNA]</scope>
    <source>
        <strain evidence="1">SC-2020</strain>
    </source>
</reference>
<name>A0AAD6RSL3_9ROSI</name>